<evidence type="ECO:0000259" key="3">
    <source>
        <dbReference type="SMART" id="SM00849"/>
    </source>
</evidence>
<organism evidence="4 5">
    <name type="scientific">SAR86 cluster bacterium</name>
    <dbReference type="NCBI Taxonomy" id="2030880"/>
    <lineage>
        <taxon>Bacteria</taxon>
        <taxon>Pseudomonadati</taxon>
        <taxon>Pseudomonadota</taxon>
        <taxon>Gammaproteobacteria</taxon>
        <taxon>SAR86 cluster</taxon>
    </lineage>
</organism>
<evidence type="ECO:0000256" key="2">
    <source>
        <dbReference type="SAM" id="Phobius"/>
    </source>
</evidence>
<dbReference type="AlphaFoldDB" id="A0A368BVI8"/>
<evidence type="ECO:0000313" key="5">
    <source>
        <dbReference type="Proteomes" id="UP000253307"/>
    </source>
</evidence>
<dbReference type="PANTHER" id="PTHR46018">
    <property type="entry name" value="ZINC PHOSPHODIESTERASE ELAC PROTEIN 1"/>
    <property type="match status" value="1"/>
</dbReference>
<keyword evidence="2" id="KW-0812">Transmembrane</keyword>
<proteinExistence type="predicted"/>
<comment type="caution">
    <text evidence="4">The sequence shown here is derived from an EMBL/GenBank/DDBJ whole genome shotgun (WGS) entry which is preliminary data.</text>
</comment>
<keyword evidence="2" id="KW-0472">Membrane</keyword>
<dbReference type="Gene3D" id="3.60.15.10">
    <property type="entry name" value="Ribonuclease Z/Hydroxyacylglutathione hydrolase-like"/>
    <property type="match status" value="1"/>
</dbReference>
<sequence>MKLLKYLAVIIFILFILVNVLTRLPMVQDRIMMTALNNAVNATTELPDDALSALVCGSGPPLASPGAAQTCVLIKAGDEYFIVDIGDGASANLMNWGIDVQKVKAVFLTHLHSDHIADLAELHLMNWVTASRQSKLKVFGPEGVSSVTEGFEATYALDYKFRNEHHGNEIAPIKVAGFDPYTINLDEPVIYNKNDLKVTAFEVEHDPVPAVGFRFEYKGRSIVLSGDTKYTQKVIDGAKDADVLFHENQANHILEMMHKPLMNAGRPQAATVMKDIVTYHTTPTEAADIANKANVDHLVFYHHVPYPRISIMERVHLRGVNEVRPKDKWTFSKDGTLIVLPLNSDEIKITSIN</sequence>
<dbReference type="EMBL" id="QOPE01000020">
    <property type="protein sequence ID" value="RCL40832.1"/>
    <property type="molecule type" value="Genomic_DNA"/>
</dbReference>
<feature type="transmembrane region" description="Helical" evidence="2">
    <location>
        <begin position="6"/>
        <end position="24"/>
    </location>
</feature>
<dbReference type="Pfam" id="PF12706">
    <property type="entry name" value="Lactamase_B_2"/>
    <property type="match status" value="1"/>
</dbReference>
<gene>
    <name evidence="4" type="ORF">DBW96_02975</name>
</gene>
<dbReference type="SUPFAM" id="SSF56281">
    <property type="entry name" value="Metallo-hydrolase/oxidoreductase"/>
    <property type="match status" value="1"/>
</dbReference>
<dbReference type="InterPro" id="IPR036866">
    <property type="entry name" value="RibonucZ/Hydroxyglut_hydro"/>
</dbReference>
<name>A0A368BVI8_9GAMM</name>
<dbReference type="Proteomes" id="UP000253307">
    <property type="component" value="Unassembled WGS sequence"/>
</dbReference>
<dbReference type="SMART" id="SM00849">
    <property type="entry name" value="Lactamase_B"/>
    <property type="match status" value="1"/>
</dbReference>
<accession>A0A368BVI8</accession>
<keyword evidence="2" id="KW-1133">Transmembrane helix</keyword>
<protein>
    <submittedName>
        <fullName evidence="4">MBL fold metallo-hydrolase</fullName>
    </submittedName>
</protein>
<feature type="domain" description="Metallo-beta-lactamase" evidence="3">
    <location>
        <begin position="68"/>
        <end position="266"/>
    </location>
</feature>
<dbReference type="PANTHER" id="PTHR46018:SF2">
    <property type="entry name" value="ZINC PHOSPHODIESTERASE ELAC PROTEIN 1"/>
    <property type="match status" value="1"/>
</dbReference>
<keyword evidence="1 4" id="KW-0378">Hydrolase</keyword>
<dbReference type="InterPro" id="IPR001279">
    <property type="entry name" value="Metallo-B-lactamas"/>
</dbReference>
<dbReference type="InterPro" id="IPR044094">
    <property type="entry name" value="AtsA-like_MBL-fold"/>
</dbReference>
<reference evidence="4 5" key="1">
    <citation type="journal article" date="2018" name="Microbiome">
        <title>Fine metagenomic profile of the Mediterranean stratified and mixed water columns revealed by assembly and recruitment.</title>
        <authorList>
            <person name="Haro-Moreno J.M."/>
            <person name="Lopez-Perez M."/>
            <person name="De La Torre J.R."/>
            <person name="Picazo A."/>
            <person name="Camacho A."/>
            <person name="Rodriguez-Valera F."/>
        </authorList>
    </citation>
    <scope>NUCLEOTIDE SEQUENCE [LARGE SCALE GENOMIC DNA]</scope>
    <source>
        <strain evidence="4">MED-G82</strain>
    </source>
</reference>
<dbReference type="GO" id="GO:0042781">
    <property type="term" value="F:3'-tRNA processing endoribonuclease activity"/>
    <property type="evidence" value="ECO:0007669"/>
    <property type="project" value="TreeGrafter"/>
</dbReference>
<evidence type="ECO:0000313" key="4">
    <source>
        <dbReference type="EMBL" id="RCL40832.1"/>
    </source>
</evidence>
<dbReference type="CDD" id="cd07719">
    <property type="entry name" value="arylsulfatase_AtsA-like_MBL-fold"/>
    <property type="match status" value="1"/>
</dbReference>
<evidence type="ECO:0000256" key="1">
    <source>
        <dbReference type="ARBA" id="ARBA00022801"/>
    </source>
</evidence>